<reference evidence="3 4" key="2">
    <citation type="submission" date="2018-06" db="EMBL/GenBank/DDBJ databases">
        <title>Isolation of heavy metals resistant Paenibacillus silvae NC2 from Gold-Copper mine in ZiJin, China.</title>
        <authorList>
            <person name="Xu J."/>
            <person name="Mazhar H.S."/>
            <person name="Rensing C."/>
        </authorList>
    </citation>
    <scope>NUCLEOTIDE SEQUENCE [LARGE SCALE GENOMIC DNA]</scope>
    <source>
        <strain evidence="3 4">NC2</strain>
    </source>
</reference>
<reference evidence="2" key="1">
    <citation type="journal article" date="2014" name="Int. J. Syst. Evol. Microbiol.">
        <title>Complete genome of a new Firmicutes species belonging to the dominant human colonic microbiota ('Ruminococcus bicirculans') reveals two chromosomes and a selective capacity to utilize plant glucans.</title>
        <authorList>
            <consortium name="NISC Comparative Sequencing Program"/>
            <person name="Wegmann U."/>
            <person name="Louis P."/>
            <person name="Goesmann A."/>
            <person name="Henrissat B."/>
            <person name="Duncan S.H."/>
            <person name="Flint H.J."/>
        </authorList>
    </citation>
    <scope>NUCLEOTIDE SEQUENCE</scope>
    <source>
        <strain evidence="2">CGMCC 1.12770</strain>
    </source>
</reference>
<feature type="compositionally biased region" description="Polar residues" evidence="1">
    <location>
        <begin position="36"/>
        <end position="45"/>
    </location>
</feature>
<evidence type="ECO:0000313" key="2">
    <source>
        <dbReference type="EMBL" id="GGH67592.1"/>
    </source>
</evidence>
<reference evidence="2" key="4">
    <citation type="submission" date="2024-05" db="EMBL/GenBank/DDBJ databases">
        <authorList>
            <person name="Sun Q."/>
            <person name="Zhou Y."/>
        </authorList>
    </citation>
    <scope>NUCLEOTIDE SEQUENCE</scope>
    <source>
        <strain evidence="2">CGMCC 1.12770</strain>
    </source>
</reference>
<comment type="caution">
    <text evidence="3">The sequence shown here is derived from an EMBL/GenBank/DDBJ whole genome shotgun (WGS) entry which is preliminary data.</text>
</comment>
<name>A0A2W6N935_9BACL</name>
<sequence length="62" mass="7074">MSKRKLLMTAIGAGVTYLMRNKQARDKVISTVSNMVKKNGSSSARSARPRVEVNNQHREWRE</sequence>
<evidence type="ECO:0000313" key="3">
    <source>
        <dbReference type="EMBL" id="PZT52149.1"/>
    </source>
</evidence>
<protein>
    <submittedName>
        <fullName evidence="3">Uncharacterized protein</fullName>
    </submittedName>
</protein>
<dbReference type="Proteomes" id="UP000249204">
    <property type="component" value="Unassembled WGS sequence"/>
</dbReference>
<feature type="region of interest" description="Disordered" evidence="1">
    <location>
        <begin position="36"/>
        <end position="62"/>
    </location>
</feature>
<evidence type="ECO:0000313" key="5">
    <source>
        <dbReference type="Proteomes" id="UP000652153"/>
    </source>
</evidence>
<feature type="compositionally biased region" description="Basic and acidic residues" evidence="1">
    <location>
        <begin position="49"/>
        <end position="62"/>
    </location>
</feature>
<gene>
    <name evidence="3" type="ORF">DN757_28845</name>
    <name evidence="2" type="ORF">GCM10008014_49200</name>
</gene>
<dbReference type="EMBL" id="QKWW01000124">
    <property type="protein sequence ID" value="PZT52149.1"/>
    <property type="molecule type" value="Genomic_DNA"/>
</dbReference>
<dbReference type="RefSeq" id="WP_111273603.1">
    <property type="nucleotide sequence ID" value="NZ_BMFU01000010.1"/>
</dbReference>
<dbReference type="AlphaFoldDB" id="A0A2W6N935"/>
<dbReference type="EMBL" id="BMFU01000010">
    <property type="protein sequence ID" value="GGH67592.1"/>
    <property type="molecule type" value="Genomic_DNA"/>
</dbReference>
<evidence type="ECO:0000256" key="1">
    <source>
        <dbReference type="SAM" id="MobiDB-lite"/>
    </source>
</evidence>
<accession>A0A2W6N935</accession>
<reference evidence="5" key="3">
    <citation type="journal article" date="2019" name="Int. J. Syst. Evol. Microbiol.">
        <title>The Global Catalogue of Microorganisms (GCM) 10K type strain sequencing project: providing services to taxonomists for standard genome sequencing and annotation.</title>
        <authorList>
            <consortium name="The Broad Institute Genomics Platform"/>
            <consortium name="The Broad Institute Genome Sequencing Center for Infectious Disease"/>
            <person name="Wu L."/>
            <person name="Ma J."/>
        </authorList>
    </citation>
    <scope>NUCLEOTIDE SEQUENCE [LARGE SCALE GENOMIC DNA]</scope>
    <source>
        <strain evidence="5">CGMCC 1.12770</strain>
    </source>
</reference>
<proteinExistence type="predicted"/>
<keyword evidence="5" id="KW-1185">Reference proteome</keyword>
<evidence type="ECO:0000313" key="4">
    <source>
        <dbReference type="Proteomes" id="UP000249204"/>
    </source>
</evidence>
<organism evidence="3 4">
    <name type="scientific">Paenibacillus silvae</name>
    <dbReference type="NCBI Taxonomy" id="1325358"/>
    <lineage>
        <taxon>Bacteria</taxon>
        <taxon>Bacillati</taxon>
        <taxon>Bacillota</taxon>
        <taxon>Bacilli</taxon>
        <taxon>Bacillales</taxon>
        <taxon>Paenibacillaceae</taxon>
        <taxon>Paenibacillus</taxon>
    </lineage>
</organism>
<dbReference type="Proteomes" id="UP000652153">
    <property type="component" value="Unassembled WGS sequence"/>
</dbReference>